<dbReference type="PANTHER" id="PTHR10353:SF310">
    <property type="entry name" value="BETA-GLUCOSIDASE 42"/>
    <property type="match status" value="1"/>
</dbReference>
<evidence type="ECO:0000313" key="5">
    <source>
        <dbReference type="Proteomes" id="UP001327560"/>
    </source>
</evidence>
<dbReference type="PROSITE" id="PS00653">
    <property type="entry name" value="GLYCOSYL_HYDROL_F1_2"/>
    <property type="match status" value="1"/>
</dbReference>
<dbReference type="PANTHER" id="PTHR10353">
    <property type="entry name" value="GLYCOSYL HYDROLASE"/>
    <property type="match status" value="1"/>
</dbReference>
<dbReference type="EMBL" id="CP136897">
    <property type="protein sequence ID" value="WOL15608.1"/>
    <property type="molecule type" value="Genomic_DNA"/>
</dbReference>
<dbReference type="GO" id="GO:0008422">
    <property type="term" value="F:beta-glucosidase activity"/>
    <property type="evidence" value="ECO:0007669"/>
    <property type="project" value="UniProtKB-ARBA"/>
</dbReference>
<dbReference type="InterPro" id="IPR017853">
    <property type="entry name" value="GH"/>
</dbReference>
<comment type="similarity">
    <text evidence="1 3">Belongs to the glycosyl hydrolase 1 family.</text>
</comment>
<dbReference type="Proteomes" id="UP001327560">
    <property type="component" value="Chromosome 8"/>
</dbReference>
<dbReference type="FunFam" id="3.20.20.80:FF:000022">
    <property type="entry name" value="Beta-glucosidase 11"/>
    <property type="match status" value="1"/>
</dbReference>
<dbReference type="AlphaFoldDB" id="A0AAQ3KYY5"/>
<name>A0AAQ3KYY5_9LILI</name>
<evidence type="ECO:0000256" key="3">
    <source>
        <dbReference type="RuleBase" id="RU003690"/>
    </source>
</evidence>
<accession>A0AAQ3KYY5</accession>
<dbReference type="InterPro" id="IPR001360">
    <property type="entry name" value="Glyco_hydro_1"/>
</dbReference>
<gene>
    <name evidence="4" type="ORF">Cni_G24389</name>
</gene>
<dbReference type="SUPFAM" id="SSF51445">
    <property type="entry name" value="(Trans)glycosidases"/>
    <property type="match status" value="1"/>
</dbReference>
<proteinExistence type="inferred from homology"/>
<evidence type="ECO:0000256" key="1">
    <source>
        <dbReference type="ARBA" id="ARBA00010838"/>
    </source>
</evidence>
<keyword evidence="2" id="KW-0378">Hydrolase</keyword>
<keyword evidence="5" id="KW-1185">Reference proteome</keyword>
<evidence type="ECO:0000313" key="4">
    <source>
        <dbReference type="EMBL" id="WOL15608.1"/>
    </source>
</evidence>
<sequence length="493" mass="56345">MACNTSETGGCNGVSWEVSRIDFPKDFVFGVATSAYQVEGARREGGKGDSIWDIFSDKKENIKDRSNGEIAIDQYHRYKEDVELMAKLGFGAYRFSISWTRIFPDGLGTKINEDGVIYYNNLIDSLLEKGIQPYATLYHWDLPYFLHESRGGWLSENIVQYFALYAEACFEKFGDRVKHWITINEPRQTALSGYGFGFFAPGRHQNSSVEPYLAAHYQLLAHAAAVDVYRKKFKDVQGGVIGLTIDSEWAEPFSDKLEDKKAADRWLEFQLGCYLDPIYYGDYPLSMRERVGDQLPKFSEAEKELLKNATDFIGLNHYTTRFVAHAQNTGGLHFHQVQEVDGLVKSQSGEAIGERAASEWLYVVPWGLRKLLNYIAKRYHDPIIYITENGMDQEETETASLEEVLDDKMRVEYHKTYLASVAGAIRDGVDVRGYFAWSFADNFEWAQGYTKRFGLIYVDYKNDLARYPKSSAIWFSSFLKSNDQDGGQQVNQD</sequence>
<dbReference type="Pfam" id="PF00232">
    <property type="entry name" value="Glyco_hydro_1"/>
    <property type="match status" value="1"/>
</dbReference>
<dbReference type="InterPro" id="IPR033132">
    <property type="entry name" value="GH_1_N_CS"/>
</dbReference>
<reference evidence="4 5" key="1">
    <citation type="submission" date="2023-10" db="EMBL/GenBank/DDBJ databases">
        <title>Chromosome-scale genome assembly provides insights into flower coloration mechanisms of Canna indica.</title>
        <authorList>
            <person name="Li C."/>
        </authorList>
    </citation>
    <scope>NUCLEOTIDE SEQUENCE [LARGE SCALE GENOMIC DNA]</scope>
    <source>
        <tissue evidence="4">Flower</tissue>
    </source>
</reference>
<dbReference type="Gene3D" id="3.20.20.80">
    <property type="entry name" value="Glycosidases"/>
    <property type="match status" value="1"/>
</dbReference>
<dbReference type="GO" id="GO:0005975">
    <property type="term" value="P:carbohydrate metabolic process"/>
    <property type="evidence" value="ECO:0007669"/>
    <property type="project" value="InterPro"/>
</dbReference>
<evidence type="ECO:0008006" key="6">
    <source>
        <dbReference type="Google" id="ProtNLM"/>
    </source>
</evidence>
<dbReference type="PRINTS" id="PR00131">
    <property type="entry name" value="GLHYDRLASE1"/>
</dbReference>
<evidence type="ECO:0000256" key="2">
    <source>
        <dbReference type="ARBA" id="ARBA00022801"/>
    </source>
</evidence>
<organism evidence="4 5">
    <name type="scientific">Canna indica</name>
    <name type="common">Indian-shot</name>
    <dbReference type="NCBI Taxonomy" id="4628"/>
    <lineage>
        <taxon>Eukaryota</taxon>
        <taxon>Viridiplantae</taxon>
        <taxon>Streptophyta</taxon>
        <taxon>Embryophyta</taxon>
        <taxon>Tracheophyta</taxon>
        <taxon>Spermatophyta</taxon>
        <taxon>Magnoliopsida</taxon>
        <taxon>Liliopsida</taxon>
        <taxon>Zingiberales</taxon>
        <taxon>Cannaceae</taxon>
        <taxon>Canna</taxon>
    </lineage>
</organism>
<protein>
    <recommendedName>
        <fullName evidence="6">Beta-glucosidase</fullName>
    </recommendedName>
</protein>